<dbReference type="EMBL" id="JAGQHS010000040">
    <property type="protein sequence ID" value="MCA9756059.1"/>
    <property type="molecule type" value="Genomic_DNA"/>
</dbReference>
<evidence type="ECO:0000256" key="2">
    <source>
        <dbReference type="ARBA" id="ARBA00023136"/>
    </source>
</evidence>
<evidence type="ECO:0000259" key="4">
    <source>
        <dbReference type="Pfam" id="PF01514"/>
    </source>
</evidence>
<protein>
    <recommendedName>
        <fullName evidence="4">Flagellar M-ring N-terminal domain-containing protein</fullName>
    </recommendedName>
</protein>
<reference evidence="5" key="2">
    <citation type="journal article" date="2021" name="Microbiome">
        <title>Successional dynamics and alternative stable states in a saline activated sludge microbial community over 9 years.</title>
        <authorList>
            <person name="Wang Y."/>
            <person name="Ye J."/>
            <person name="Ju F."/>
            <person name="Liu L."/>
            <person name="Boyd J.A."/>
            <person name="Deng Y."/>
            <person name="Parks D.H."/>
            <person name="Jiang X."/>
            <person name="Yin X."/>
            <person name="Woodcroft B.J."/>
            <person name="Tyson G.W."/>
            <person name="Hugenholtz P."/>
            <person name="Polz M.F."/>
            <person name="Zhang T."/>
        </authorList>
    </citation>
    <scope>NUCLEOTIDE SEQUENCE</scope>
    <source>
        <strain evidence="5">HKST-UBA02</strain>
    </source>
</reference>
<dbReference type="AlphaFoldDB" id="A0A956NFL4"/>
<sequence>MRSRFRTAGRFLILGSVLLLTGCQKVDVMGGLSEAEAVDLIVLLRQNGISATKTGVGSGQDVLYSVTVSQPDASNAFLVLAENDRPRPEPQGFAELYGKSKMIPTETEERALFLQAQSGELERTIEAMPSVIDARVHVSLPQRDRLAEYVNKSPAPEPTAAVFIKHWVEDDKTPASARLDVTEVAELVASSIDGLDKDHVTVVKKGIAPDTRKMPRSGPDPMMFFYPLAGLTVLLVGLSLFLLLRNRSLSRQLQEAPTRTAATRS</sequence>
<proteinExistence type="predicted"/>
<dbReference type="Gene3D" id="3.30.300.30">
    <property type="match status" value="1"/>
</dbReference>
<feature type="domain" description="Flagellar M-ring N-terminal" evidence="4">
    <location>
        <begin position="26"/>
        <end position="204"/>
    </location>
</feature>
<dbReference type="Proteomes" id="UP000739538">
    <property type="component" value="Unassembled WGS sequence"/>
</dbReference>
<dbReference type="Pfam" id="PF01514">
    <property type="entry name" value="YscJ_FliF"/>
    <property type="match status" value="1"/>
</dbReference>
<feature type="transmembrane region" description="Helical" evidence="3">
    <location>
        <begin position="223"/>
        <end position="244"/>
    </location>
</feature>
<dbReference type="InterPro" id="IPR006182">
    <property type="entry name" value="FliF_N_dom"/>
</dbReference>
<evidence type="ECO:0000256" key="1">
    <source>
        <dbReference type="ARBA" id="ARBA00004370"/>
    </source>
</evidence>
<dbReference type="PROSITE" id="PS51257">
    <property type="entry name" value="PROKAR_LIPOPROTEIN"/>
    <property type="match status" value="1"/>
</dbReference>
<accession>A0A956NFL4</accession>
<gene>
    <name evidence="5" type="ORF">KDA27_09675</name>
</gene>
<name>A0A956NFL4_UNCEI</name>
<keyword evidence="2 3" id="KW-0472">Membrane</keyword>
<organism evidence="5 6">
    <name type="scientific">Eiseniibacteriota bacterium</name>
    <dbReference type="NCBI Taxonomy" id="2212470"/>
    <lineage>
        <taxon>Bacteria</taxon>
        <taxon>Candidatus Eiseniibacteriota</taxon>
    </lineage>
</organism>
<comment type="caution">
    <text evidence="5">The sequence shown here is derived from an EMBL/GenBank/DDBJ whole genome shotgun (WGS) entry which is preliminary data.</text>
</comment>
<dbReference type="Gene3D" id="3.30.70.1530">
    <property type="entry name" value="Hypothetical protein rpa1041"/>
    <property type="match status" value="1"/>
</dbReference>
<reference evidence="5" key="1">
    <citation type="submission" date="2020-04" db="EMBL/GenBank/DDBJ databases">
        <authorList>
            <person name="Zhang T."/>
        </authorList>
    </citation>
    <scope>NUCLEOTIDE SEQUENCE</scope>
    <source>
        <strain evidence="5">HKST-UBA02</strain>
    </source>
</reference>
<dbReference type="PANTHER" id="PTHR30046:SF2">
    <property type="entry name" value="YOP PROTEINS TRANSLOCATION LIPOPROTEIN J"/>
    <property type="match status" value="1"/>
</dbReference>
<evidence type="ECO:0000313" key="5">
    <source>
        <dbReference type="EMBL" id="MCA9756059.1"/>
    </source>
</evidence>
<dbReference type="InterPro" id="IPR043427">
    <property type="entry name" value="YscJ/FliF"/>
</dbReference>
<dbReference type="GO" id="GO:0016020">
    <property type="term" value="C:membrane"/>
    <property type="evidence" value="ECO:0007669"/>
    <property type="project" value="UniProtKB-SubCell"/>
</dbReference>
<keyword evidence="3" id="KW-1133">Transmembrane helix</keyword>
<dbReference type="InterPro" id="IPR045851">
    <property type="entry name" value="AMP-bd_C_sf"/>
</dbReference>
<evidence type="ECO:0000256" key="3">
    <source>
        <dbReference type="SAM" id="Phobius"/>
    </source>
</evidence>
<dbReference type="PANTHER" id="PTHR30046">
    <property type="entry name" value="FLAGELLAR M-RING PROTEIN"/>
    <property type="match status" value="1"/>
</dbReference>
<comment type="subcellular location">
    <subcellularLocation>
        <location evidence="1">Membrane</location>
    </subcellularLocation>
</comment>
<evidence type="ECO:0000313" key="6">
    <source>
        <dbReference type="Proteomes" id="UP000739538"/>
    </source>
</evidence>
<keyword evidence="3" id="KW-0812">Transmembrane</keyword>